<accession>A0A125K935</accession>
<gene>
    <name evidence="1" type="ORF">WT83_04950</name>
</gene>
<dbReference type="AlphaFoldDB" id="A0A125K935"/>
<evidence type="ECO:0000313" key="1">
    <source>
        <dbReference type="EMBL" id="KWN22022.1"/>
    </source>
</evidence>
<sequence length="70" mass="7854">MFLVEQVTNQVRFLLPPMQTAPDIPDHFRFVGRAALAKRIGFRVLIQQLIRAQLGTVDQSSILVYAGETA</sequence>
<proteinExistence type="predicted"/>
<name>A0A125K935_9BURK</name>
<organism evidence="1 2">
    <name type="scientific">Burkholderia territorii</name>
    <dbReference type="NCBI Taxonomy" id="1503055"/>
    <lineage>
        <taxon>Bacteria</taxon>
        <taxon>Pseudomonadati</taxon>
        <taxon>Pseudomonadota</taxon>
        <taxon>Betaproteobacteria</taxon>
        <taxon>Burkholderiales</taxon>
        <taxon>Burkholderiaceae</taxon>
        <taxon>Burkholderia</taxon>
        <taxon>Burkholderia cepacia complex</taxon>
    </lineage>
</organism>
<protein>
    <submittedName>
        <fullName evidence="1">Uncharacterized protein</fullName>
    </submittedName>
</protein>
<comment type="caution">
    <text evidence="1">The sequence shown here is derived from an EMBL/GenBank/DDBJ whole genome shotgun (WGS) entry which is preliminary data.</text>
</comment>
<dbReference type="Proteomes" id="UP000068016">
    <property type="component" value="Unassembled WGS sequence"/>
</dbReference>
<evidence type="ECO:0000313" key="2">
    <source>
        <dbReference type="Proteomes" id="UP000068016"/>
    </source>
</evidence>
<dbReference type="EMBL" id="LPLZ01000017">
    <property type="protein sequence ID" value="KWN22022.1"/>
    <property type="molecule type" value="Genomic_DNA"/>
</dbReference>
<reference evidence="1 2" key="1">
    <citation type="submission" date="2015-11" db="EMBL/GenBank/DDBJ databases">
        <title>Expanding the genomic diversity of Burkholderia species for the development of highly accurate diagnostics.</title>
        <authorList>
            <person name="Sahl J."/>
            <person name="Keim P."/>
            <person name="Wagner D."/>
        </authorList>
    </citation>
    <scope>NUCLEOTIDE SEQUENCE [LARGE SCALE GENOMIC DNA]</scope>
    <source>
        <strain evidence="1 2">MSMB793WGS</strain>
    </source>
</reference>